<protein>
    <submittedName>
        <fullName evidence="2">MBL fold metallo-hydrolase</fullName>
    </submittedName>
</protein>
<name>A0A7K3VWX4_9ACTN</name>
<gene>
    <name evidence="2" type="ORF">GCU56_02995</name>
</gene>
<keyword evidence="3" id="KW-1185">Reference proteome</keyword>
<dbReference type="Proteomes" id="UP000470246">
    <property type="component" value="Unassembled WGS sequence"/>
</dbReference>
<dbReference type="EMBL" id="JAAGWF010000004">
    <property type="protein sequence ID" value="NEK56838.1"/>
    <property type="molecule type" value="Genomic_DNA"/>
</dbReference>
<proteinExistence type="predicted"/>
<dbReference type="InterPro" id="IPR001279">
    <property type="entry name" value="Metallo-B-lactamas"/>
</dbReference>
<dbReference type="PANTHER" id="PTHR23131">
    <property type="entry name" value="ENDORIBONUCLEASE LACTB2"/>
    <property type="match status" value="1"/>
</dbReference>
<dbReference type="GO" id="GO:0016787">
    <property type="term" value="F:hydrolase activity"/>
    <property type="evidence" value="ECO:0007669"/>
    <property type="project" value="UniProtKB-KW"/>
</dbReference>
<dbReference type="AlphaFoldDB" id="A0A7K3VWX4"/>
<dbReference type="InterPro" id="IPR036388">
    <property type="entry name" value="WH-like_DNA-bd_sf"/>
</dbReference>
<sequence length="313" mass="33465">MDGLHAVNVYVLEDRDGLLLVDGGWALEASRARLERALSALGADVGDVRRMLVTHAHRDHYTQAVALRRENGASISLGVGERAVLELLVDPSRPNTARWAGQLVAADAAGLARKLAGLLEETATQAQRWELPDVWLEGEEVHDLGVRQLRAVATPGHTSGHMVFVDDAAGLLFAGDHVLPHITPSVGFEAAGGELPLGAYLQSLTTVRALPDARLLPAHGPVTDSAHARIDELLDHHRTRLDDVHAAIAAGASSAADVAAVLGWTSRRRSLGSLDPFNQVLAILETIAHLDLLLVRNRVTVEVVDGVRRFSVG</sequence>
<dbReference type="Gene3D" id="1.10.10.10">
    <property type="entry name" value="Winged helix-like DNA-binding domain superfamily/Winged helix DNA-binding domain"/>
    <property type="match status" value="1"/>
</dbReference>
<dbReference type="Gene3D" id="3.60.15.10">
    <property type="entry name" value="Ribonuclease Z/Hydroxyacylglutathione hydrolase-like"/>
    <property type="match status" value="1"/>
</dbReference>
<dbReference type="Pfam" id="PF00753">
    <property type="entry name" value="Lactamase_B"/>
    <property type="match status" value="1"/>
</dbReference>
<evidence type="ECO:0000313" key="3">
    <source>
        <dbReference type="Proteomes" id="UP000470246"/>
    </source>
</evidence>
<dbReference type="InterPro" id="IPR050662">
    <property type="entry name" value="Sec-metab_biosynth-thioest"/>
</dbReference>
<dbReference type="PANTHER" id="PTHR23131:SF4">
    <property type="entry name" value="METALLO-BETA-LACTAMASE SUPERFAMILY POTEIN"/>
    <property type="match status" value="1"/>
</dbReference>
<dbReference type="SMART" id="SM00849">
    <property type="entry name" value="Lactamase_B"/>
    <property type="match status" value="1"/>
</dbReference>
<feature type="domain" description="Metallo-beta-lactamase" evidence="1">
    <location>
        <begin position="6"/>
        <end position="219"/>
    </location>
</feature>
<dbReference type="SUPFAM" id="SSF56281">
    <property type="entry name" value="Metallo-hydrolase/oxidoreductase"/>
    <property type="match status" value="1"/>
</dbReference>
<evidence type="ECO:0000313" key="2">
    <source>
        <dbReference type="EMBL" id="NEK56838.1"/>
    </source>
</evidence>
<accession>A0A7K3VWX4</accession>
<organism evidence="2 3">
    <name type="scientific">Geodermatophilus sabuli</name>
    <dbReference type="NCBI Taxonomy" id="1564158"/>
    <lineage>
        <taxon>Bacteria</taxon>
        <taxon>Bacillati</taxon>
        <taxon>Actinomycetota</taxon>
        <taxon>Actinomycetes</taxon>
        <taxon>Geodermatophilales</taxon>
        <taxon>Geodermatophilaceae</taxon>
        <taxon>Geodermatophilus</taxon>
    </lineage>
</organism>
<comment type="caution">
    <text evidence="2">The sequence shown here is derived from an EMBL/GenBank/DDBJ whole genome shotgun (WGS) entry which is preliminary data.</text>
</comment>
<evidence type="ECO:0000259" key="1">
    <source>
        <dbReference type="SMART" id="SM00849"/>
    </source>
</evidence>
<reference evidence="2 3" key="1">
    <citation type="submission" date="2020-02" db="EMBL/GenBank/DDBJ databases">
        <title>Geodermatophilus sabuli CPCC 205279 I12A-02694.</title>
        <authorList>
            <person name="Jiang Z."/>
        </authorList>
    </citation>
    <scope>NUCLEOTIDE SEQUENCE [LARGE SCALE GENOMIC DNA]</scope>
    <source>
        <strain evidence="2 3">I12A-02694</strain>
    </source>
</reference>
<keyword evidence="2" id="KW-0378">Hydrolase</keyword>
<dbReference type="InterPro" id="IPR036866">
    <property type="entry name" value="RibonucZ/Hydroxyglut_hydro"/>
</dbReference>